<dbReference type="Gene3D" id="1.20.5.1930">
    <property type="match status" value="1"/>
</dbReference>
<dbReference type="InterPro" id="IPR003594">
    <property type="entry name" value="HATPase_dom"/>
</dbReference>
<dbReference type="GO" id="GO:0046983">
    <property type="term" value="F:protein dimerization activity"/>
    <property type="evidence" value="ECO:0007669"/>
    <property type="project" value="InterPro"/>
</dbReference>
<evidence type="ECO:0000313" key="7">
    <source>
        <dbReference type="Proteomes" id="UP000646523"/>
    </source>
</evidence>
<comment type="caution">
    <text evidence="6">The sequence shown here is derived from an EMBL/GenBank/DDBJ whole genome shotgun (WGS) entry which is preliminary data.</text>
</comment>
<reference evidence="6" key="1">
    <citation type="journal article" date="2014" name="Int. J. Syst. Evol. Microbiol.">
        <title>Complete genome sequence of Corynebacterium casei LMG S-19264T (=DSM 44701T), isolated from a smear-ripened cheese.</title>
        <authorList>
            <consortium name="US DOE Joint Genome Institute (JGI-PGF)"/>
            <person name="Walter F."/>
            <person name="Albersmeier A."/>
            <person name="Kalinowski J."/>
            <person name="Ruckert C."/>
        </authorList>
    </citation>
    <scope>NUCLEOTIDE SEQUENCE</scope>
    <source>
        <strain evidence="6">CGMCC 4.7368</strain>
    </source>
</reference>
<reference evidence="6" key="2">
    <citation type="submission" date="2020-09" db="EMBL/GenBank/DDBJ databases">
        <authorList>
            <person name="Sun Q."/>
            <person name="Zhou Y."/>
        </authorList>
    </citation>
    <scope>NUCLEOTIDE SEQUENCE</scope>
    <source>
        <strain evidence="6">CGMCC 4.7368</strain>
    </source>
</reference>
<protein>
    <recommendedName>
        <fullName evidence="5">Histidine kinase domain-containing protein</fullName>
    </recommendedName>
</protein>
<feature type="region of interest" description="Disordered" evidence="4">
    <location>
        <begin position="1"/>
        <end position="20"/>
    </location>
</feature>
<dbReference type="GO" id="GO:0016020">
    <property type="term" value="C:membrane"/>
    <property type="evidence" value="ECO:0007669"/>
    <property type="project" value="InterPro"/>
</dbReference>
<keyword evidence="3" id="KW-0902">Two-component regulatory system</keyword>
<dbReference type="InterPro" id="IPR050482">
    <property type="entry name" value="Sensor_HK_TwoCompSys"/>
</dbReference>
<keyword evidence="7" id="KW-1185">Reference proteome</keyword>
<dbReference type="Pfam" id="PF07730">
    <property type="entry name" value="HisKA_3"/>
    <property type="match status" value="1"/>
</dbReference>
<evidence type="ECO:0000256" key="4">
    <source>
        <dbReference type="SAM" id="MobiDB-lite"/>
    </source>
</evidence>
<gene>
    <name evidence="6" type="ORF">GCM10012289_02990</name>
</gene>
<dbReference type="InterPro" id="IPR005467">
    <property type="entry name" value="His_kinase_dom"/>
</dbReference>
<evidence type="ECO:0000313" key="6">
    <source>
        <dbReference type="EMBL" id="GGO61237.1"/>
    </source>
</evidence>
<dbReference type="CDD" id="cd16917">
    <property type="entry name" value="HATPase_UhpB-NarQ-NarX-like"/>
    <property type="match status" value="1"/>
</dbReference>
<proteinExistence type="predicted"/>
<dbReference type="RefSeq" id="WP_189122093.1">
    <property type="nucleotide sequence ID" value="NZ_BMNH01000001.1"/>
</dbReference>
<dbReference type="Pfam" id="PF02518">
    <property type="entry name" value="HATPase_c"/>
    <property type="match status" value="1"/>
</dbReference>
<accession>A0A917YP19</accession>
<sequence>MSLSKTINPAAGEPAAEVRRDERHRLSCDLHDTVGPALAGIRLRLDTAATMVAHAPEAHRLIIQAAEETARTAQELRQIIDGLSPTDLHLGLPGALRRLAARLDEGARMTIVLDVPDVSPRLPTEVEVATYRIASESLTNVVRHADAGQVTLRLALDDEHIVLEVTDDGVGPQAVRHARGIGLSSMTRRAQEVGGRCDVLPRGDGRSGTLVRAVLPGQAA</sequence>
<dbReference type="SUPFAM" id="SSF55874">
    <property type="entry name" value="ATPase domain of HSP90 chaperone/DNA topoisomerase II/histidine kinase"/>
    <property type="match status" value="1"/>
</dbReference>
<dbReference type="PANTHER" id="PTHR24421">
    <property type="entry name" value="NITRATE/NITRITE SENSOR PROTEIN NARX-RELATED"/>
    <property type="match status" value="1"/>
</dbReference>
<dbReference type="InterPro" id="IPR011712">
    <property type="entry name" value="Sig_transdc_His_kin_sub3_dim/P"/>
</dbReference>
<organism evidence="6 7">
    <name type="scientific">Nonomuraea cavernae</name>
    <dbReference type="NCBI Taxonomy" id="2045107"/>
    <lineage>
        <taxon>Bacteria</taxon>
        <taxon>Bacillati</taxon>
        <taxon>Actinomycetota</taxon>
        <taxon>Actinomycetes</taxon>
        <taxon>Streptosporangiales</taxon>
        <taxon>Streptosporangiaceae</taxon>
        <taxon>Nonomuraea</taxon>
    </lineage>
</organism>
<dbReference type="EMBL" id="BMNH01000001">
    <property type="protein sequence ID" value="GGO61237.1"/>
    <property type="molecule type" value="Genomic_DNA"/>
</dbReference>
<dbReference type="Gene3D" id="3.30.565.10">
    <property type="entry name" value="Histidine kinase-like ATPase, C-terminal domain"/>
    <property type="match status" value="1"/>
</dbReference>
<evidence type="ECO:0000256" key="3">
    <source>
        <dbReference type="ARBA" id="ARBA00023012"/>
    </source>
</evidence>
<keyword evidence="2" id="KW-0418">Kinase</keyword>
<keyword evidence="1" id="KW-0808">Transferase</keyword>
<dbReference type="InterPro" id="IPR036890">
    <property type="entry name" value="HATPase_C_sf"/>
</dbReference>
<dbReference type="GO" id="GO:0000155">
    <property type="term" value="F:phosphorelay sensor kinase activity"/>
    <property type="evidence" value="ECO:0007669"/>
    <property type="project" value="InterPro"/>
</dbReference>
<dbReference type="Proteomes" id="UP000646523">
    <property type="component" value="Unassembled WGS sequence"/>
</dbReference>
<dbReference type="SMART" id="SM00387">
    <property type="entry name" value="HATPase_c"/>
    <property type="match status" value="1"/>
</dbReference>
<evidence type="ECO:0000256" key="2">
    <source>
        <dbReference type="ARBA" id="ARBA00022777"/>
    </source>
</evidence>
<dbReference type="AlphaFoldDB" id="A0A917YP19"/>
<evidence type="ECO:0000259" key="5">
    <source>
        <dbReference type="PROSITE" id="PS50109"/>
    </source>
</evidence>
<name>A0A917YP19_9ACTN</name>
<evidence type="ECO:0000256" key="1">
    <source>
        <dbReference type="ARBA" id="ARBA00022679"/>
    </source>
</evidence>
<dbReference type="PROSITE" id="PS50109">
    <property type="entry name" value="HIS_KIN"/>
    <property type="match status" value="1"/>
</dbReference>
<feature type="domain" description="Histidine kinase" evidence="5">
    <location>
        <begin position="29"/>
        <end position="219"/>
    </location>
</feature>